<dbReference type="Gene3D" id="3.40.50.720">
    <property type="entry name" value="NAD(P)-binding Rossmann-like Domain"/>
    <property type="match status" value="1"/>
</dbReference>
<dbReference type="SUPFAM" id="SSF51735">
    <property type="entry name" value="NAD(P)-binding Rossmann-fold domains"/>
    <property type="match status" value="1"/>
</dbReference>
<reference evidence="5" key="1">
    <citation type="submission" date="2022-10" db="EMBL/GenBank/DDBJ databases">
        <title>Completed Genome Sequence of two octocoral isolated bacterium, Endozoicomonas euniceicola EF212T and Endozoicomonas gorgoniicola PS125T.</title>
        <authorList>
            <person name="Chiou Y.-J."/>
            <person name="Chen Y.-H."/>
        </authorList>
    </citation>
    <scope>NUCLEOTIDE SEQUENCE</scope>
    <source>
        <strain evidence="5">EF212</strain>
    </source>
</reference>
<feature type="domain" description="NAD-dependent epimerase/dehydratase" evidence="4">
    <location>
        <begin position="17"/>
        <end position="170"/>
    </location>
</feature>
<dbReference type="PANTHER" id="PTHR43103:SF5">
    <property type="entry name" value="4-EPIMERASE, PUTATIVE (AFU_ORTHOLOGUE AFUA_7G00360)-RELATED"/>
    <property type="match status" value="1"/>
</dbReference>
<dbReference type="PANTHER" id="PTHR43103">
    <property type="entry name" value="NUCLEOSIDE-DIPHOSPHATE-SUGAR EPIMERASE"/>
    <property type="match status" value="1"/>
</dbReference>
<dbReference type="InterPro" id="IPR001509">
    <property type="entry name" value="Epimerase_deHydtase"/>
</dbReference>
<evidence type="ECO:0000313" key="5">
    <source>
        <dbReference type="EMBL" id="UYM16822.1"/>
    </source>
</evidence>
<dbReference type="RefSeq" id="WP_262599180.1">
    <property type="nucleotide sequence ID" value="NZ_CP103300.1"/>
</dbReference>
<evidence type="ECO:0000259" key="4">
    <source>
        <dbReference type="Pfam" id="PF01370"/>
    </source>
</evidence>
<keyword evidence="2" id="KW-0560">Oxidoreductase</keyword>
<evidence type="ECO:0000313" key="6">
    <source>
        <dbReference type="Proteomes" id="UP001163255"/>
    </source>
</evidence>
<organism evidence="5 6">
    <name type="scientific">Endozoicomonas euniceicola</name>
    <dbReference type="NCBI Taxonomy" id="1234143"/>
    <lineage>
        <taxon>Bacteria</taxon>
        <taxon>Pseudomonadati</taxon>
        <taxon>Pseudomonadota</taxon>
        <taxon>Gammaproteobacteria</taxon>
        <taxon>Oceanospirillales</taxon>
        <taxon>Endozoicomonadaceae</taxon>
        <taxon>Endozoicomonas</taxon>
    </lineage>
</organism>
<dbReference type="InterPro" id="IPR036291">
    <property type="entry name" value="NAD(P)-bd_dom_sf"/>
</dbReference>
<keyword evidence="6" id="KW-1185">Reference proteome</keyword>
<name>A0ABY6GVM8_9GAMM</name>
<sequence>MKITKASQNNKMIRKTICITGYKGNIGQVLTAGLKHEYELLLLDLPDTNLLDYQMVKNQLKDKHISVIIHLAWNCKTENYASKASDPNNLTMANHVYQVALELKIPKVIMASSVHTHDVYKIINEELNVIIDLNTKPDPVSPYGESKIKIEETGKQFSKKGIQVICIRFGGVCTQASPWSDTPYLGLSHPDCVDLLEQCIESNIKNNYLIIYGVSDNDKAIHNLKNPINWTPKIKATDFYHINS</sequence>
<evidence type="ECO:0000256" key="1">
    <source>
        <dbReference type="ARBA" id="ARBA00007637"/>
    </source>
</evidence>
<accession>A0ABY6GVM8</accession>
<gene>
    <name evidence="5" type="ORF">NX720_02535</name>
</gene>
<evidence type="ECO:0000256" key="3">
    <source>
        <dbReference type="ARBA" id="ARBA00023027"/>
    </source>
</evidence>
<evidence type="ECO:0000256" key="2">
    <source>
        <dbReference type="ARBA" id="ARBA00023002"/>
    </source>
</evidence>
<proteinExistence type="inferred from homology"/>
<comment type="similarity">
    <text evidence="1">Belongs to the NAD(P)-dependent epimerase/dehydratase family.</text>
</comment>
<keyword evidence="3" id="KW-0520">NAD</keyword>
<dbReference type="Proteomes" id="UP001163255">
    <property type="component" value="Chromosome"/>
</dbReference>
<dbReference type="Pfam" id="PF01370">
    <property type="entry name" value="Epimerase"/>
    <property type="match status" value="1"/>
</dbReference>
<dbReference type="EMBL" id="CP103300">
    <property type="protein sequence ID" value="UYM16822.1"/>
    <property type="molecule type" value="Genomic_DNA"/>
</dbReference>
<protein>
    <submittedName>
        <fullName evidence="5">NAD(P)-dependent oxidoreductase</fullName>
    </submittedName>
</protein>